<evidence type="ECO:0000313" key="7">
    <source>
        <dbReference type="Proteomes" id="UP000614996"/>
    </source>
</evidence>
<dbReference type="InterPro" id="IPR041916">
    <property type="entry name" value="Anti_sigma_zinc_sf"/>
</dbReference>
<evidence type="ECO:0000256" key="3">
    <source>
        <dbReference type="SAM" id="MobiDB-lite"/>
    </source>
</evidence>
<dbReference type="Gene3D" id="1.10.10.1320">
    <property type="entry name" value="Anti-sigma factor, zinc-finger domain"/>
    <property type="match status" value="1"/>
</dbReference>
<keyword evidence="7" id="KW-1185">Reference proteome</keyword>
<dbReference type="InterPro" id="IPR027383">
    <property type="entry name" value="Znf_put"/>
</dbReference>
<feature type="compositionally biased region" description="Basic and acidic residues" evidence="3">
    <location>
        <begin position="16"/>
        <end position="29"/>
    </location>
</feature>
<feature type="region of interest" description="Disordered" evidence="3">
    <location>
        <begin position="1"/>
        <end position="29"/>
    </location>
</feature>
<dbReference type="Pfam" id="PF13490">
    <property type="entry name" value="zf-HC2"/>
    <property type="match status" value="1"/>
</dbReference>
<organism evidence="6 7">
    <name type="scientific">Actinocatenispora comari</name>
    <dbReference type="NCBI Taxonomy" id="2807577"/>
    <lineage>
        <taxon>Bacteria</taxon>
        <taxon>Bacillati</taxon>
        <taxon>Actinomycetota</taxon>
        <taxon>Actinomycetes</taxon>
        <taxon>Micromonosporales</taxon>
        <taxon>Micromonosporaceae</taxon>
        <taxon>Actinocatenispora</taxon>
    </lineage>
</organism>
<proteinExistence type="predicted"/>
<feature type="domain" description="Putative zinc-finger" evidence="5">
    <location>
        <begin position="39"/>
        <end position="64"/>
    </location>
</feature>
<keyword evidence="1" id="KW-0805">Transcription regulation</keyword>
<evidence type="ECO:0000313" key="6">
    <source>
        <dbReference type="EMBL" id="GIL25921.1"/>
    </source>
</evidence>
<feature type="transmembrane region" description="Helical" evidence="4">
    <location>
        <begin position="113"/>
        <end position="135"/>
    </location>
</feature>
<keyword evidence="4" id="KW-1133">Transmembrane helix</keyword>
<evidence type="ECO:0000256" key="2">
    <source>
        <dbReference type="ARBA" id="ARBA00023163"/>
    </source>
</evidence>
<gene>
    <name evidence="6" type="ORF">NUM_11750</name>
</gene>
<dbReference type="Proteomes" id="UP000614996">
    <property type="component" value="Unassembled WGS sequence"/>
</dbReference>
<dbReference type="EMBL" id="BOPO01000013">
    <property type="protein sequence ID" value="GIL25921.1"/>
    <property type="molecule type" value="Genomic_DNA"/>
</dbReference>
<comment type="caution">
    <text evidence="6">The sequence shown here is derived from an EMBL/GenBank/DDBJ whole genome shotgun (WGS) entry which is preliminary data.</text>
</comment>
<accession>A0A8J4A6T2</accession>
<dbReference type="AlphaFoldDB" id="A0A8J4A6T2"/>
<name>A0A8J4A6T2_9ACTN</name>
<evidence type="ECO:0000256" key="4">
    <source>
        <dbReference type="SAM" id="Phobius"/>
    </source>
</evidence>
<keyword evidence="4" id="KW-0812">Transmembrane</keyword>
<sequence>MTTPFDSGPFGNEPFGDGRFDAGPRHGDADADIHRDDAAYVLGALSPADRHRYEEHLAGCARCQESVQAFAGLPGLLSRVPVEQVTAEPVAPPPELAGNLFAAARRVRRRRRLVVVAGGAVAAVVCLVLALLLAFGPGQGPTGTQPPPARAMTAVVPAPVTATAALAARPWGTDVTVRCRYHGSVSYPVGYTLVVVDAGGHSEQISSWSAVPGKTMVLTGTTASRPEQIRSIQVRTSDGTPVLSLTP</sequence>
<reference evidence="7" key="1">
    <citation type="journal article" date="2021" name="Int. J. Syst. Evol. Microbiol.">
        <title>Actinocatenispora comari sp. nov., an endophytic actinomycete isolated from aerial parts of Comarum salesowianum.</title>
        <authorList>
            <person name="Oyunbileg N."/>
            <person name="Iizaka Y."/>
            <person name="Hamada M."/>
            <person name="Davaapurev B.O."/>
            <person name="Fukumoto A."/>
            <person name="Tsetseg B."/>
            <person name="Kato F."/>
            <person name="Tamura T."/>
            <person name="Batkhuu J."/>
            <person name="Anzai Y."/>
        </authorList>
    </citation>
    <scope>NUCLEOTIDE SEQUENCE [LARGE SCALE GENOMIC DNA]</scope>
    <source>
        <strain evidence="7">NUM-2625</strain>
    </source>
</reference>
<keyword evidence="2" id="KW-0804">Transcription</keyword>
<keyword evidence="4" id="KW-0472">Membrane</keyword>
<dbReference type="RefSeq" id="WP_207123519.1">
    <property type="nucleotide sequence ID" value="NZ_BOPO01000013.1"/>
</dbReference>
<evidence type="ECO:0000256" key="1">
    <source>
        <dbReference type="ARBA" id="ARBA00023015"/>
    </source>
</evidence>
<protein>
    <submittedName>
        <fullName evidence="6">Anti-sigma factor</fullName>
    </submittedName>
</protein>
<evidence type="ECO:0000259" key="5">
    <source>
        <dbReference type="Pfam" id="PF13490"/>
    </source>
</evidence>